<evidence type="ECO:0000313" key="9">
    <source>
        <dbReference type="Proteomes" id="UP000736164"/>
    </source>
</evidence>
<dbReference type="InterPro" id="IPR016187">
    <property type="entry name" value="CTDL_fold"/>
</dbReference>
<evidence type="ECO:0000256" key="2">
    <source>
        <dbReference type="ARBA" id="ARBA00023157"/>
    </source>
</evidence>
<dbReference type="InterPro" id="IPR036179">
    <property type="entry name" value="Ig-like_dom_sf"/>
</dbReference>
<feature type="transmembrane region" description="Helical" evidence="5">
    <location>
        <begin position="550"/>
        <end position="575"/>
    </location>
</feature>
<dbReference type="PROSITE" id="PS50835">
    <property type="entry name" value="IG_LIKE"/>
    <property type="match status" value="5"/>
</dbReference>
<keyword evidence="5" id="KW-1133">Transmembrane helix</keyword>
<keyword evidence="5" id="KW-0472">Membrane</keyword>
<sequence length="1805" mass="199517">MSWNESLYQCQSLGANLAIIKNKEQQNFTNVNTIGEISWIGLTDAAEKGTFLWVDGSRESGGYWRNNKMEKLNRNGNCVAAYPKTNSLNNWIDLDCSKTQRWICEANTQKLFLDIGLCRSRGSAVAFSFLLLFLPFLPVAVRFRLPPSCIALCASLPPSFSLSLACSLSLLLVRLGEGTARVSEKRSKQSLPVPTASLSCQRASSANRSEMMRGEICPLLCLGVFLHYAYADVFYAVINSRNLDLPCGVDTGTPDIQWKYRAPGSQEYTLILSTDTRSGATRKGQGTHLQSRTRINGRSLRISSVQKGDSGFYRCDQGERQTEHQLLLVLGIKPLTQPVLRIKEGDTVVLPCQLSSSVSNMLSHLSFIRGGWKIESSQHPLLSLRSTGETGLCWNETKLKGIQNISQEKLYTDLSISLNEVKPEQSGIYCCFLSFKEGTINSTVTLQVEGAPGGMEHSSHSASSLTRKPDIQSTNLKLRCTIEGETSDRLTSLLVNGTRAQRSQEGNRERSSSHQGKLECPIGDADIATIDIVELVQPSSVSILGMTMELWVLVVITVGSFLLIILTILTVALIVKNRRLQATVVLIFSKMVRREDCLLLLWIGHQFPAQDRAKPGGRGLQISPVKKNDGGWYVCEQDQKQLATHQLFVIEVFTKPEGPFLQNTNVTMHCQVGGGSSEKLKWLSPNGAEEGEGTVEISMNPQPLSNQTAKQGDNVFLPCLLSSPLSYAFRSLNFIRGGWMKDDKPLLDLYIQIGTQMSWNATMFKEIEYPKVNDLKTNLSISLIKVKPKQSGIYNCYLHFKEGTITSTIVLKVEGAPGGTGDTSHSNTGSAESVSVFGLNMNLWVLVSIAIGSVVLIILIIVAIILLLRKKRLKITSDCFRWKSVKQSTSWQAEEPDDSYQSLPLRAQAQSKLWPTRQSQIPSVVVVVLLGAEVAGGASVSASSCLLGRPLEVEGLELTSACVGEEVVVYGVAKGSVTLPHGKWGGHRVSVLWTFGTSASSIATEVYYQSFSGTPRIGPKLARRLSLSPGTPSLTIKELQDTDFGYYKLQLNEQSRSTHTIYRLYKIEVSSPQPSTLLATGNFSLKCVVDSSSVRTVVTWFSPTDKELTPGGRISYSETETQLTVQNVSRSDTGNWGCVVQYNQKNTTATHGITVVDLNAHSQVIYSSSISKSVLLPCSLSPGLTWKDVKNAGLQSGEWTFTSKTAQHPKTLTSLNLQEEKPTWSIPPNPQLNVSVIRDDNRNLSLIINQPPLENAGLYRCTLKFKNDLELQSTVDLRLLRVVRDVNTTLYEGQDVNLTCIVDSILDPSFNVTWAPPRLSKAQLEEVRLTEGSRLTIRSASEGDSGKWKCSLGKDGNTVISVELKLKIEKVPVDVSLVVLGCAAVFIFTCLIVIMVRLIRRYQQGLVLVKDDPPPPKPPTAARYMTLPNLYIPVPPAPPPYSPTPLPGNINTAGTAGAKRGSDHEGSGAQEGGGPLELQTKERRRKSNRKQFVLEAEGYSVWIRVRSELQLHRETATGLRYTENASMDVSERYTSLQDYTEEMSTKSNRPILTSLSPDDSLQGMSSMKNNGQCVRRQCVILLTIALLLSIAANIAFGIVLSHQKSQQPCMSKLRSLNGSSAPACEEGRTEAALEFRYKHLQSRYTAVCQQYNSLAENCPQPVKVCQPCPVSWLLHEEKCYFFGQDKMQWSESRDSCAELGGRLAILLSHTQHDFLEQEAKKLGGFDYHYWIGLNDIEKEGDWRWVDNTPVNKTYWNEIESQPDNHLSGGLHGEDCAVLNSHSKSWFDVPCDFQYPRICEMSAVKI</sequence>
<dbReference type="PANTHER" id="PTHR11422">
    <property type="entry name" value="T-CELL SURFACE GLYCOPROTEIN CD4"/>
    <property type="match status" value="1"/>
</dbReference>
<dbReference type="CDD" id="cd00037">
    <property type="entry name" value="CLECT"/>
    <property type="match status" value="1"/>
</dbReference>
<dbReference type="SMART" id="SM00406">
    <property type="entry name" value="IGv"/>
    <property type="match status" value="2"/>
</dbReference>
<feature type="non-terminal residue" evidence="8">
    <location>
        <position position="1"/>
    </location>
</feature>
<dbReference type="InterPro" id="IPR007110">
    <property type="entry name" value="Ig-like_dom"/>
</dbReference>
<dbReference type="PROSITE" id="PS00615">
    <property type="entry name" value="C_TYPE_LECTIN_1"/>
    <property type="match status" value="1"/>
</dbReference>
<feature type="domain" description="Ig-like" evidence="7">
    <location>
        <begin position="334"/>
        <end position="447"/>
    </location>
</feature>
<keyword evidence="1" id="KW-0430">Lectin</keyword>
<dbReference type="SUPFAM" id="SSF56436">
    <property type="entry name" value="C-type lectin-like"/>
    <property type="match status" value="2"/>
</dbReference>
<feature type="domain" description="Ig-like" evidence="7">
    <location>
        <begin position="245"/>
        <end position="315"/>
    </location>
</feature>
<dbReference type="InterPro" id="IPR016186">
    <property type="entry name" value="C-type_lectin-like/link_sf"/>
</dbReference>
<protein>
    <submittedName>
        <fullName evidence="8">CL17A protein</fullName>
    </submittedName>
</protein>
<feature type="transmembrane region" description="Helical" evidence="5">
    <location>
        <begin position="843"/>
        <end position="868"/>
    </location>
</feature>
<evidence type="ECO:0000256" key="1">
    <source>
        <dbReference type="ARBA" id="ARBA00022734"/>
    </source>
</evidence>
<dbReference type="Gene3D" id="2.60.40.10">
    <property type="entry name" value="Immunoglobulins"/>
    <property type="match status" value="7"/>
</dbReference>
<name>A0A8J7NZH8_ATRSP</name>
<keyword evidence="3" id="KW-0393">Immunoglobulin domain</keyword>
<dbReference type="InterPro" id="IPR001304">
    <property type="entry name" value="C-type_lectin-like"/>
</dbReference>
<gene>
    <name evidence="8" type="primary">Clec17a_0</name>
    <name evidence="8" type="ORF">GTO95_0012108</name>
</gene>
<feature type="region of interest" description="Disordered" evidence="4">
    <location>
        <begin position="1438"/>
        <end position="1489"/>
    </location>
</feature>
<feature type="domain" description="C-type lectin" evidence="6">
    <location>
        <begin position="1"/>
        <end position="105"/>
    </location>
</feature>
<dbReference type="Gene3D" id="3.10.100.10">
    <property type="entry name" value="Mannose-Binding Protein A, subunit A"/>
    <property type="match status" value="2"/>
</dbReference>
<reference evidence="8" key="1">
    <citation type="journal article" date="2021" name="Cell">
        <title>Tracing the genetic footprints of vertebrate landing in non-teleost ray-finned fishes.</title>
        <authorList>
            <person name="Bi X."/>
            <person name="Wang K."/>
            <person name="Yang L."/>
            <person name="Pan H."/>
            <person name="Jiang H."/>
            <person name="Wei Q."/>
            <person name="Fang M."/>
            <person name="Yu H."/>
            <person name="Zhu C."/>
            <person name="Cai Y."/>
            <person name="He Y."/>
            <person name="Gan X."/>
            <person name="Zeng H."/>
            <person name="Yu D."/>
            <person name="Zhu Y."/>
            <person name="Jiang H."/>
            <person name="Qiu Q."/>
            <person name="Yang H."/>
            <person name="Zhang Y.E."/>
            <person name="Wang W."/>
            <person name="Zhu M."/>
            <person name="He S."/>
            <person name="Zhang G."/>
        </authorList>
    </citation>
    <scope>NUCLEOTIDE SEQUENCE</scope>
    <source>
        <strain evidence="8">Allg_001</strain>
    </source>
</reference>
<dbReference type="Pfam" id="PF07686">
    <property type="entry name" value="V-set"/>
    <property type="match status" value="1"/>
</dbReference>
<feature type="transmembrane region" description="Helical" evidence="5">
    <location>
        <begin position="149"/>
        <end position="173"/>
    </location>
</feature>
<dbReference type="PANTHER" id="PTHR11422:SF0">
    <property type="entry name" value="T-CELL SURFACE GLYCOPROTEIN CD4"/>
    <property type="match status" value="1"/>
</dbReference>
<feature type="transmembrane region" description="Helical" evidence="5">
    <location>
        <begin position="216"/>
        <end position="238"/>
    </location>
</feature>
<dbReference type="SMART" id="SM00408">
    <property type="entry name" value="IGc2"/>
    <property type="match status" value="5"/>
</dbReference>
<keyword evidence="9" id="KW-1185">Reference proteome</keyword>
<dbReference type="InterPro" id="IPR013106">
    <property type="entry name" value="Ig_V-set"/>
</dbReference>
<dbReference type="SMART" id="SM00034">
    <property type="entry name" value="CLECT"/>
    <property type="match status" value="2"/>
</dbReference>
<dbReference type="InterPro" id="IPR013783">
    <property type="entry name" value="Ig-like_fold"/>
</dbReference>
<feature type="domain" description="C-type lectin" evidence="6">
    <location>
        <begin position="1675"/>
        <end position="1799"/>
    </location>
</feature>
<dbReference type="InterPro" id="IPR033989">
    <property type="entry name" value="CD209-like_CTLD"/>
</dbReference>
<dbReference type="Pfam" id="PF00059">
    <property type="entry name" value="Lectin_C"/>
    <property type="match status" value="2"/>
</dbReference>
<dbReference type="SMART" id="SM00409">
    <property type="entry name" value="IG"/>
    <property type="match status" value="8"/>
</dbReference>
<dbReference type="PROSITE" id="PS50041">
    <property type="entry name" value="C_TYPE_LECTIN_2"/>
    <property type="match status" value="2"/>
</dbReference>
<dbReference type="FunFam" id="2.60.40.10:FF:002362">
    <property type="entry name" value="CD4-like protein 2"/>
    <property type="match status" value="1"/>
</dbReference>
<dbReference type="InterPro" id="IPR003598">
    <property type="entry name" value="Ig_sub2"/>
</dbReference>
<evidence type="ECO:0000256" key="3">
    <source>
        <dbReference type="ARBA" id="ARBA00023319"/>
    </source>
</evidence>
<keyword evidence="2" id="KW-1015">Disulfide bond</keyword>
<dbReference type="CDD" id="cd03590">
    <property type="entry name" value="CLECT_DC-SIGN_like"/>
    <property type="match status" value="1"/>
</dbReference>
<dbReference type="InterPro" id="IPR018378">
    <property type="entry name" value="C-type_lectin_CS"/>
</dbReference>
<dbReference type="InterPro" id="IPR013151">
    <property type="entry name" value="Immunoglobulin_dom"/>
</dbReference>
<feature type="transmembrane region" description="Helical" evidence="5">
    <location>
        <begin position="124"/>
        <end position="143"/>
    </location>
</feature>
<feature type="transmembrane region" description="Helical" evidence="5">
    <location>
        <begin position="1578"/>
        <end position="1600"/>
    </location>
</feature>
<keyword evidence="5" id="KW-0812">Transmembrane</keyword>
<feature type="transmembrane region" description="Helical" evidence="5">
    <location>
        <begin position="1375"/>
        <end position="1396"/>
    </location>
</feature>
<dbReference type="InterPro" id="IPR003599">
    <property type="entry name" value="Ig_sub"/>
</dbReference>
<dbReference type="Proteomes" id="UP000736164">
    <property type="component" value="Unassembled WGS sequence"/>
</dbReference>
<dbReference type="FunFam" id="2.60.40.10:FF:004846">
    <property type="match status" value="1"/>
</dbReference>
<comment type="caution">
    <text evidence="8">The sequence shown here is derived from an EMBL/GenBank/DDBJ whole genome shotgun (WGS) entry which is preliminary data.</text>
</comment>
<dbReference type="GO" id="GO:0030246">
    <property type="term" value="F:carbohydrate binding"/>
    <property type="evidence" value="ECO:0007669"/>
    <property type="project" value="UniProtKB-KW"/>
</dbReference>
<accession>A0A8J7NZH8</accession>
<evidence type="ECO:0000259" key="7">
    <source>
        <dbReference type="PROSITE" id="PS50835"/>
    </source>
</evidence>
<feature type="domain" description="Ig-like" evidence="7">
    <location>
        <begin position="1067"/>
        <end position="1154"/>
    </location>
</feature>
<evidence type="ECO:0000259" key="6">
    <source>
        <dbReference type="PROSITE" id="PS50041"/>
    </source>
</evidence>
<proteinExistence type="predicted"/>
<dbReference type="SUPFAM" id="SSF48726">
    <property type="entry name" value="Immunoglobulin"/>
    <property type="match status" value="7"/>
</dbReference>
<feature type="non-terminal residue" evidence="8">
    <location>
        <position position="1805"/>
    </location>
</feature>
<feature type="domain" description="Ig-like" evidence="7">
    <location>
        <begin position="1292"/>
        <end position="1367"/>
    </location>
</feature>
<dbReference type="EMBL" id="JAAWVO010054204">
    <property type="protein sequence ID" value="MBN3321205.1"/>
    <property type="molecule type" value="Genomic_DNA"/>
</dbReference>
<evidence type="ECO:0000256" key="4">
    <source>
        <dbReference type="SAM" id="MobiDB-lite"/>
    </source>
</evidence>
<feature type="region of interest" description="Disordered" evidence="4">
    <location>
        <begin position="498"/>
        <end position="517"/>
    </location>
</feature>
<dbReference type="Pfam" id="PF00047">
    <property type="entry name" value="ig"/>
    <property type="match status" value="1"/>
</dbReference>
<dbReference type="Pfam" id="PF07679">
    <property type="entry name" value="I-set"/>
    <property type="match status" value="1"/>
</dbReference>
<evidence type="ECO:0000256" key="5">
    <source>
        <dbReference type="SAM" id="Phobius"/>
    </source>
</evidence>
<dbReference type="InterPro" id="IPR013098">
    <property type="entry name" value="Ig_I-set"/>
</dbReference>
<feature type="domain" description="Ig-like" evidence="7">
    <location>
        <begin position="701"/>
        <end position="806"/>
    </location>
</feature>
<evidence type="ECO:0000313" key="8">
    <source>
        <dbReference type="EMBL" id="MBN3321205.1"/>
    </source>
</evidence>
<organism evidence="8 9">
    <name type="scientific">Atractosteus spatula</name>
    <name type="common">Alligator gar</name>
    <name type="synonym">Lepisosteus spatula</name>
    <dbReference type="NCBI Taxonomy" id="7917"/>
    <lineage>
        <taxon>Eukaryota</taxon>
        <taxon>Metazoa</taxon>
        <taxon>Chordata</taxon>
        <taxon>Craniata</taxon>
        <taxon>Vertebrata</taxon>
        <taxon>Euteleostomi</taxon>
        <taxon>Actinopterygii</taxon>
        <taxon>Neopterygii</taxon>
        <taxon>Holostei</taxon>
        <taxon>Semionotiformes</taxon>
        <taxon>Lepisosteidae</taxon>
        <taxon>Atractosteus</taxon>
    </lineage>
</organism>